<dbReference type="SUPFAM" id="SSF48264">
    <property type="entry name" value="Cytochrome P450"/>
    <property type="match status" value="1"/>
</dbReference>
<keyword evidence="2" id="KW-0479">Metal-binding</keyword>
<dbReference type="CDD" id="cd12148">
    <property type="entry name" value="fungal_TF_MHR"/>
    <property type="match status" value="1"/>
</dbReference>
<feature type="signal peptide" evidence="7">
    <location>
        <begin position="1"/>
        <end position="24"/>
    </location>
</feature>
<dbReference type="InterPro" id="IPR001128">
    <property type="entry name" value="Cyt_P450"/>
</dbReference>
<keyword evidence="3" id="KW-0805">Transcription regulation</keyword>
<dbReference type="GO" id="GO:0005634">
    <property type="term" value="C:nucleus"/>
    <property type="evidence" value="ECO:0007669"/>
    <property type="project" value="UniProtKB-SubCell"/>
</dbReference>
<name>A0A9P6IEG7_9PEZI</name>
<organism evidence="9 10">
    <name type="scientific">Colletotrichum karsti</name>
    <dbReference type="NCBI Taxonomy" id="1095194"/>
    <lineage>
        <taxon>Eukaryota</taxon>
        <taxon>Fungi</taxon>
        <taxon>Dikarya</taxon>
        <taxon>Ascomycota</taxon>
        <taxon>Pezizomycotina</taxon>
        <taxon>Sordariomycetes</taxon>
        <taxon>Hypocreomycetidae</taxon>
        <taxon>Glomerellales</taxon>
        <taxon>Glomerellaceae</taxon>
        <taxon>Colletotrichum</taxon>
        <taxon>Colletotrichum boninense species complex</taxon>
    </lineage>
</organism>
<keyword evidence="7" id="KW-0732">Signal</keyword>
<feature type="region of interest" description="Disordered" evidence="6">
    <location>
        <begin position="1089"/>
        <end position="1117"/>
    </location>
</feature>
<dbReference type="InterPro" id="IPR050815">
    <property type="entry name" value="TF_fung"/>
</dbReference>
<dbReference type="CDD" id="cd00067">
    <property type="entry name" value="GAL4"/>
    <property type="match status" value="1"/>
</dbReference>
<dbReference type="PANTHER" id="PTHR47338">
    <property type="entry name" value="ZN(II)2CYS6 TRANSCRIPTION FACTOR (EUROFUNG)-RELATED"/>
    <property type="match status" value="1"/>
</dbReference>
<feature type="chain" id="PRO_5040191440" description="Zn(2)-C6 fungal-type domain-containing protein" evidence="7">
    <location>
        <begin position="25"/>
        <end position="1276"/>
    </location>
</feature>
<dbReference type="Proteomes" id="UP000781932">
    <property type="component" value="Unassembled WGS sequence"/>
</dbReference>
<feature type="region of interest" description="Disordered" evidence="6">
    <location>
        <begin position="551"/>
        <end position="575"/>
    </location>
</feature>
<keyword evidence="10" id="KW-1185">Reference proteome</keyword>
<feature type="compositionally biased region" description="Low complexity" evidence="6">
    <location>
        <begin position="1103"/>
        <end position="1116"/>
    </location>
</feature>
<feature type="compositionally biased region" description="Polar residues" evidence="6">
    <location>
        <begin position="476"/>
        <end position="491"/>
    </location>
</feature>
<dbReference type="Gene3D" id="4.10.240.10">
    <property type="entry name" value="Zn(2)-C6 fungal-type DNA-binding domain"/>
    <property type="match status" value="1"/>
</dbReference>
<dbReference type="RefSeq" id="XP_038750405.1">
    <property type="nucleotide sequence ID" value="XM_038884705.1"/>
</dbReference>
<feature type="region of interest" description="Disordered" evidence="6">
    <location>
        <begin position="1151"/>
        <end position="1175"/>
    </location>
</feature>
<dbReference type="GO" id="GO:0004497">
    <property type="term" value="F:monooxygenase activity"/>
    <property type="evidence" value="ECO:0007669"/>
    <property type="project" value="InterPro"/>
</dbReference>
<dbReference type="InterPro" id="IPR001138">
    <property type="entry name" value="Zn2Cys6_DnaBD"/>
</dbReference>
<dbReference type="PROSITE" id="PS50048">
    <property type="entry name" value="ZN2_CY6_FUNGAL_2"/>
    <property type="match status" value="1"/>
</dbReference>
<sequence length="1276" mass="141441">MMIILFLIVAVLLLLRLYYDRVPAQKPIGKGFSTDDRDHTAASLVRKVREQCREIFTSPAQTIDNVLIQSSFLNKTFPDMSETALSFGRGMTGFFNKTSDHNWTENEDIFIAPLRRYINLASTRDHAAQCAVEETHRCALEWTTQKDVELFEGISELVHKASVRALLGDDFYQLSDELRRLLHTIDSESANPWHPALCLFHWDNKARRARLARERLQCIFTEKLMRRDAAAVAGGPLQTDLPDYVTHLLNDESTASLKHYFPSHNADIMLAAQSSVTATISWVIVQLLRNPDMMNAVKRDARSGQSDSTLLQACIKETRRYFTNFQSCQGNIQGIRSMVSSMPELQCRFQKYPPSDSWMPGRWLNAENKLVDVGGRNTDFFANESKIHWEKMEMAVTTNALMTLFRCYDISWTSLEQPQKINADSLRLQHFGLVCPESCAFCRARKIKCSNGTICDACRKQNVDCVYDWDSRPSKSRTNSQDVSRRNSTADGNIAIPIMQRQRSSTGGSSRSTPFPEEYAFTDGHAPVAMMDLKDVATELNEIFQKTLGEVSKPRSRSSVQDRVEGTSSRPGHHGLMHTSILHLVTHDLVGLVADRFGSLGSTYMEQRSDSFFSSGLASENTTTMFDTVPAETSPLTEYGTRQIGQLVDVWYSIHPLSFLVSKTLLLRELRDGTHDEILLAVILADASSYLGDDASVARARVLMAWAASQLCHRPSPNATSQPGMPGDGISLPGISTAQILMLLGWNALSQREIRRATCYISLCSRISTEIKDFVETSDAPLATSRINGIDVCEVEKEIAAYLYWTTYSLTLWTSLQTGVCFSQSLPASPTSIFLPTDETTSALMRLDEVSDNFSTLQKQKRMIKDMWPLAHIASITAYIVALHPFDSDSKESSTSLWETSTLSLQGGCPADSGGARHELYQVLMESIHVLNHNFAPVPSRSLVLAVYHAMAIHLTFPPPIADASPFPELMIMTDETLERFMASAQNLIAIMLQVGEQNTPTQHQNPVPDVFCFSLDTCARGLSFIYSLKQAGQSVSHHEGQLEALASRLVDIAASDFTPAGSQIRIIKKHLKAVMRAFGGTTSISGSGNRLLSLSPMPPRPRSSASSTTHSISRRNSFLSHSPPAEYLSGAPTAVNSARSSFISPMPTPMLPSLSSSSDDTHTMPFPAYSSPDERAHEWNSSSTMFSSTMDPAPAVFGAPAADLALADMMNFNNTAPGGWFTDNRQMFVDLDMGDSNIGGANLGPHWEWPTSSSDMRSEAAVGGDVDDMFYYFKR</sequence>
<dbReference type="GO" id="GO:0020037">
    <property type="term" value="F:heme binding"/>
    <property type="evidence" value="ECO:0007669"/>
    <property type="project" value="InterPro"/>
</dbReference>
<keyword evidence="5" id="KW-0539">Nucleus</keyword>
<evidence type="ECO:0000256" key="2">
    <source>
        <dbReference type="ARBA" id="ARBA00022723"/>
    </source>
</evidence>
<dbReference type="SMART" id="SM00066">
    <property type="entry name" value="GAL4"/>
    <property type="match status" value="1"/>
</dbReference>
<dbReference type="SUPFAM" id="SSF57701">
    <property type="entry name" value="Zn2/Cys6 DNA-binding domain"/>
    <property type="match status" value="1"/>
</dbReference>
<protein>
    <recommendedName>
        <fullName evidence="8">Zn(2)-C6 fungal-type domain-containing protein</fullName>
    </recommendedName>
</protein>
<dbReference type="GO" id="GO:0000981">
    <property type="term" value="F:DNA-binding transcription factor activity, RNA polymerase II-specific"/>
    <property type="evidence" value="ECO:0007669"/>
    <property type="project" value="InterPro"/>
</dbReference>
<reference evidence="9" key="2">
    <citation type="submission" date="2020-11" db="EMBL/GenBank/DDBJ databases">
        <title>Whole genome sequencing of Colletotrichum sp.</title>
        <authorList>
            <person name="Li H."/>
        </authorList>
    </citation>
    <scope>NUCLEOTIDE SEQUENCE</scope>
    <source>
        <strain evidence="9">CkLH20</strain>
    </source>
</reference>
<dbReference type="GO" id="GO:0016705">
    <property type="term" value="F:oxidoreductase activity, acting on paired donors, with incorporation or reduction of molecular oxygen"/>
    <property type="evidence" value="ECO:0007669"/>
    <property type="project" value="InterPro"/>
</dbReference>
<comment type="subcellular location">
    <subcellularLocation>
        <location evidence="1">Nucleus</location>
    </subcellularLocation>
</comment>
<comment type="caution">
    <text evidence="9">The sequence shown here is derived from an EMBL/GenBank/DDBJ whole genome shotgun (WGS) entry which is preliminary data.</text>
</comment>
<dbReference type="GO" id="GO:0008270">
    <property type="term" value="F:zinc ion binding"/>
    <property type="evidence" value="ECO:0007669"/>
    <property type="project" value="InterPro"/>
</dbReference>
<dbReference type="InterPro" id="IPR036396">
    <property type="entry name" value="Cyt_P450_sf"/>
</dbReference>
<dbReference type="EMBL" id="JAATWM020000004">
    <property type="protein sequence ID" value="KAF9880944.1"/>
    <property type="molecule type" value="Genomic_DNA"/>
</dbReference>
<gene>
    <name evidence="9" type="ORF">CkaCkLH20_01986</name>
</gene>
<accession>A0A9P6IEG7</accession>
<dbReference type="AlphaFoldDB" id="A0A9P6IEG7"/>
<feature type="domain" description="Zn(2)-C6 fungal-type" evidence="8">
    <location>
        <begin position="438"/>
        <end position="467"/>
    </location>
</feature>
<keyword evidence="4" id="KW-0804">Transcription</keyword>
<dbReference type="Pfam" id="PF00172">
    <property type="entry name" value="Zn_clus"/>
    <property type="match status" value="1"/>
</dbReference>
<evidence type="ECO:0000259" key="8">
    <source>
        <dbReference type="PROSITE" id="PS50048"/>
    </source>
</evidence>
<dbReference type="GO" id="GO:0005506">
    <property type="term" value="F:iron ion binding"/>
    <property type="evidence" value="ECO:0007669"/>
    <property type="project" value="InterPro"/>
</dbReference>
<dbReference type="PANTHER" id="PTHR47338:SF5">
    <property type="entry name" value="ZN(II)2CYS6 TRANSCRIPTION FACTOR (EUROFUNG)"/>
    <property type="match status" value="1"/>
</dbReference>
<dbReference type="PROSITE" id="PS00463">
    <property type="entry name" value="ZN2_CY6_FUNGAL_1"/>
    <property type="match status" value="1"/>
</dbReference>
<evidence type="ECO:0000256" key="6">
    <source>
        <dbReference type="SAM" id="MobiDB-lite"/>
    </source>
</evidence>
<dbReference type="InterPro" id="IPR036864">
    <property type="entry name" value="Zn2-C6_fun-type_DNA-bd_sf"/>
</dbReference>
<evidence type="ECO:0000256" key="1">
    <source>
        <dbReference type="ARBA" id="ARBA00004123"/>
    </source>
</evidence>
<evidence type="ECO:0000313" key="9">
    <source>
        <dbReference type="EMBL" id="KAF9880944.1"/>
    </source>
</evidence>
<reference evidence="9" key="1">
    <citation type="submission" date="2020-03" db="EMBL/GenBank/DDBJ databases">
        <authorList>
            <person name="He L."/>
        </authorList>
    </citation>
    <scope>NUCLEOTIDE SEQUENCE</scope>
    <source>
        <strain evidence="9">CkLH20</strain>
    </source>
</reference>
<dbReference type="Pfam" id="PF00067">
    <property type="entry name" value="p450"/>
    <property type="match status" value="1"/>
</dbReference>
<evidence type="ECO:0000256" key="3">
    <source>
        <dbReference type="ARBA" id="ARBA00023015"/>
    </source>
</evidence>
<dbReference type="OrthoDB" id="1055148at2759"/>
<evidence type="ECO:0000256" key="4">
    <source>
        <dbReference type="ARBA" id="ARBA00023163"/>
    </source>
</evidence>
<dbReference type="Gene3D" id="1.10.630.10">
    <property type="entry name" value="Cytochrome P450"/>
    <property type="match status" value="1"/>
</dbReference>
<proteinExistence type="predicted"/>
<evidence type="ECO:0000256" key="7">
    <source>
        <dbReference type="SAM" id="SignalP"/>
    </source>
</evidence>
<feature type="region of interest" description="Disordered" evidence="6">
    <location>
        <begin position="471"/>
        <end position="494"/>
    </location>
</feature>
<dbReference type="GeneID" id="62157779"/>
<evidence type="ECO:0000256" key="5">
    <source>
        <dbReference type="ARBA" id="ARBA00023242"/>
    </source>
</evidence>
<evidence type="ECO:0000313" key="10">
    <source>
        <dbReference type="Proteomes" id="UP000781932"/>
    </source>
</evidence>